<accession>A0ABT7VUB3</accession>
<feature type="non-terminal residue" evidence="4">
    <location>
        <position position="1"/>
    </location>
</feature>
<protein>
    <recommendedName>
        <fullName evidence="3">Novel STAND NTPase 1 domain-containing protein</fullName>
    </recommendedName>
</protein>
<evidence type="ECO:0000256" key="1">
    <source>
        <dbReference type="SAM" id="Coils"/>
    </source>
</evidence>
<evidence type="ECO:0000259" key="3">
    <source>
        <dbReference type="Pfam" id="PF20703"/>
    </source>
</evidence>
<organism evidence="4 5">
    <name type="scientific">Candidatus Marithioploca araucensis</name>
    <dbReference type="NCBI Taxonomy" id="70273"/>
    <lineage>
        <taxon>Bacteria</taxon>
        <taxon>Pseudomonadati</taxon>
        <taxon>Pseudomonadota</taxon>
        <taxon>Gammaproteobacteria</taxon>
        <taxon>Thiotrichales</taxon>
        <taxon>Thiotrichaceae</taxon>
        <taxon>Candidatus Marithioploca</taxon>
    </lineage>
</organism>
<reference evidence="4" key="1">
    <citation type="submission" date="2023-06" db="EMBL/GenBank/DDBJ databases">
        <title>Uncultivated large filamentous bacteria from sulfidic sediments reveal new species and different genomic features in energy metabolism and defense.</title>
        <authorList>
            <person name="Fonseca A."/>
        </authorList>
    </citation>
    <scope>NUCLEOTIDE SEQUENCE</scope>
    <source>
        <strain evidence="4">HSG4</strain>
    </source>
</reference>
<dbReference type="Pfam" id="PF20703">
    <property type="entry name" value="nSTAND1"/>
    <property type="match status" value="1"/>
</dbReference>
<sequence length="332" mass="38137">LLNEVGNNPDQLPLLQHLLMRMWTLGTKKEGGITLTLDDYEEIGGLNNALSLHADEALAELEPGQRKIAKILFRSLSGGDSLHRDTRRPVKLECVAEIAQEPWQNVAVVVEVFRKEGRSFLMPQLGQALVADTVIDISHESLIRQWQQLKEWTKKEAEDAELYQRLESSACRWEKEQAALWRNPELEFALTWREETKPTIPWAKRYGEDEGKHFDLAMRFLAESEKEQQREQQEKERALQEKEAARRRELRQARQQMAGAVIGFILAIVLTFWALWERENAIQLEQKAIFAQKQAETLSINLLDSQITNAALLATRAGDYANARKVLSEKSK</sequence>
<dbReference type="InterPro" id="IPR049052">
    <property type="entry name" value="nSTAND1"/>
</dbReference>
<evidence type="ECO:0000313" key="5">
    <source>
        <dbReference type="Proteomes" id="UP001171945"/>
    </source>
</evidence>
<dbReference type="EMBL" id="JAUCGM010000467">
    <property type="protein sequence ID" value="MDM8563138.1"/>
    <property type="molecule type" value="Genomic_DNA"/>
</dbReference>
<feature type="coiled-coil region" evidence="1">
    <location>
        <begin position="221"/>
        <end position="256"/>
    </location>
</feature>
<keyword evidence="2" id="KW-0472">Membrane</keyword>
<evidence type="ECO:0000256" key="2">
    <source>
        <dbReference type="SAM" id="Phobius"/>
    </source>
</evidence>
<comment type="caution">
    <text evidence="4">The sequence shown here is derived from an EMBL/GenBank/DDBJ whole genome shotgun (WGS) entry which is preliminary data.</text>
</comment>
<dbReference type="Proteomes" id="UP001171945">
    <property type="component" value="Unassembled WGS sequence"/>
</dbReference>
<keyword evidence="5" id="KW-1185">Reference proteome</keyword>
<proteinExistence type="predicted"/>
<keyword evidence="2" id="KW-1133">Transmembrane helix</keyword>
<evidence type="ECO:0000313" key="4">
    <source>
        <dbReference type="EMBL" id="MDM8563138.1"/>
    </source>
</evidence>
<feature type="transmembrane region" description="Helical" evidence="2">
    <location>
        <begin position="257"/>
        <end position="276"/>
    </location>
</feature>
<keyword evidence="2" id="KW-0812">Transmembrane</keyword>
<name>A0ABT7VUB3_9GAMM</name>
<gene>
    <name evidence="4" type="ORF">QUF54_07275</name>
</gene>
<feature type="domain" description="Novel STAND NTPase 1" evidence="3">
    <location>
        <begin position="1"/>
        <end position="177"/>
    </location>
</feature>
<keyword evidence="1" id="KW-0175">Coiled coil</keyword>